<proteinExistence type="predicted"/>
<gene>
    <name evidence="1" type="ORF">BZG01_11345</name>
</gene>
<protein>
    <submittedName>
        <fullName evidence="1">Uncharacterized protein</fullName>
    </submittedName>
</protein>
<dbReference type="AlphaFoldDB" id="A0A2N3I7U0"/>
<dbReference type="Proteomes" id="UP000233618">
    <property type="component" value="Unassembled WGS sequence"/>
</dbReference>
<evidence type="ECO:0000313" key="1">
    <source>
        <dbReference type="EMBL" id="PKQ66392.1"/>
    </source>
</evidence>
<reference evidence="1 2" key="1">
    <citation type="journal article" date="2017" name="Front. Microbiol.">
        <title>Labilibaculum manganireducens gen. nov., sp. nov. and Labilibaculum filiforme sp. nov., Novel Bacteroidetes Isolated from Subsurface Sediments of the Baltic Sea.</title>
        <authorList>
            <person name="Vandieken V."/>
            <person name="Marshall I.P."/>
            <person name="Niemann H."/>
            <person name="Engelen B."/>
            <person name="Cypionka H."/>
        </authorList>
    </citation>
    <scope>NUCLEOTIDE SEQUENCE [LARGE SCALE GENOMIC DNA]</scope>
    <source>
        <strain evidence="1 2">59.10-2M</strain>
    </source>
</reference>
<comment type="caution">
    <text evidence="1">The sequence shown here is derived from an EMBL/GenBank/DDBJ whole genome shotgun (WGS) entry which is preliminary data.</text>
</comment>
<organism evidence="1 2">
    <name type="scientific">Labilibaculum manganireducens</name>
    <dbReference type="NCBI Taxonomy" id="1940525"/>
    <lineage>
        <taxon>Bacteria</taxon>
        <taxon>Pseudomonadati</taxon>
        <taxon>Bacteroidota</taxon>
        <taxon>Bacteroidia</taxon>
        <taxon>Marinilabiliales</taxon>
        <taxon>Marinifilaceae</taxon>
        <taxon>Labilibaculum</taxon>
    </lineage>
</organism>
<evidence type="ECO:0000313" key="2">
    <source>
        <dbReference type="Proteomes" id="UP000233618"/>
    </source>
</evidence>
<accession>A0A2N3I7U0</accession>
<dbReference type="EMBL" id="MVDE01000015">
    <property type="protein sequence ID" value="PKQ66392.1"/>
    <property type="molecule type" value="Genomic_DNA"/>
</dbReference>
<name>A0A2N3I7U0_9BACT</name>
<sequence>MGRHLKFVKNKIYAGVPVINIMAIRIHTSKSSFLKYIKVTKEEQADRMAQHPLFTDKAI</sequence>
<keyword evidence="2" id="KW-1185">Reference proteome</keyword>